<dbReference type="PIRSF" id="PIRSF003109">
    <property type="entry name" value="McrC"/>
    <property type="match status" value="1"/>
</dbReference>
<dbReference type="PANTHER" id="PTHR38733">
    <property type="entry name" value="PROTEIN MCRC"/>
    <property type="match status" value="1"/>
</dbReference>
<dbReference type="GO" id="GO:0016787">
    <property type="term" value="F:hydrolase activity"/>
    <property type="evidence" value="ECO:0007669"/>
    <property type="project" value="UniProtKB-KW"/>
</dbReference>
<name>A0AAU6SFN6_9MICO</name>
<reference evidence="1" key="1">
    <citation type="submission" date="2024-04" db="EMBL/GenBank/DDBJ databases">
        <authorList>
            <person name="Roder T."/>
            <person name="Oberhansli S."/>
            <person name="Kreuzer M."/>
        </authorList>
    </citation>
    <scope>NUCLEOTIDE SEQUENCE</scope>
    <source>
        <strain evidence="1">LWS13-1.2</strain>
    </source>
</reference>
<keyword evidence="1" id="KW-0378">Hydrolase</keyword>
<dbReference type="GO" id="GO:0004519">
    <property type="term" value="F:endonuclease activity"/>
    <property type="evidence" value="ECO:0007669"/>
    <property type="project" value="UniProtKB-KW"/>
</dbReference>
<dbReference type="InterPro" id="IPR019292">
    <property type="entry name" value="McrC"/>
</dbReference>
<dbReference type="PANTHER" id="PTHR38733:SF1">
    <property type="entry name" value="TYPE IV METHYL-DIRECTED RESTRICTION ENZYME ECOKMCRBC"/>
    <property type="match status" value="1"/>
</dbReference>
<sequence length="352" mass="39506">MIDRSIVIRNVYVMLAYAFRTVRNEGADRIASEKFDHLHDLLAEILAFGVGTQVKRGLHRDYLAVSEELATVRGRINVGRTASARSITRGRLVCEFDEYDIDTPHNQALKAAIILLIRHGEVSTPRKDALRRVLPYLDTVTSIAPRSISWESLTYHRSNTSYRLLLGVCELIIRGLLPTESAGAARLASWLPDERMNVLYERFLREYYAFHHPELSPGARVITWDLDQPSLFGGQLPEMRTDVTLRSANRTLIIDAKYYGHTLQQGLSGKETVHSGNLYQVLAYVKNEDRKRTGAVSGLLLYAQTEATAQPDLDVIVQGNRIGAQTLDLNQPWESIAARLEGVLDWLAPVAA</sequence>
<keyword evidence="1" id="KW-0255">Endonuclease</keyword>
<keyword evidence="1" id="KW-0540">Nuclease</keyword>
<organism evidence="1">
    <name type="scientific">Microbacterium sp. LWS13-1.2</name>
    <dbReference type="NCBI Taxonomy" id="3135264"/>
    <lineage>
        <taxon>Bacteria</taxon>
        <taxon>Bacillati</taxon>
        <taxon>Actinomycetota</taxon>
        <taxon>Actinomycetes</taxon>
        <taxon>Micrococcales</taxon>
        <taxon>Microbacteriaceae</taxon>
        <taxon>Microbacterium</taxon>
    </lineage>
</organism>
<evidence type="ECO:0000313" key="1">
    <source>
        <dbReference type="EMBL" id="WZO35711.1"/>
    </source>
</evidence>
<dbReference type="Pfam" id="PF10117">
    <property type="entry name" value="McrBC"/>
    <property type="match status" value="1"/>
</dbReference>
<accession>A0AAU6SFN6</accession>
<dbReference type="EC" id="3.1.21.-" evidence="1"/>
<gene>
    <name evidence="1" type="primary">mcrC</name>
    <name evidence="1" type="ORF">MRBLWS13_003418</name>
</gene>
<dbReference type="RefSeq" id="WP_349426530.1">
    <property type="nucleotide sequence ID" value="NZ_CP151632.1"/>
</dbReference>
<proteinExistence type="predicted"/>
<protein>
    <submittedName>
        <fullName evidence="1">5-methylcytosine-specific restriction endonuclease system specificity protein McrC</fullName>
        <ecNumber evidence="1">3.1.21.-</ecNumber>
    </submittedName>
</protein>
<dbReference type="InterPro" id="IPR014407">
    <property type="entry name" value="McrC_bac"/>
</dbReference>
<dbReference type="REBASE" id="838099">
    <property type="entry name" value="MspS1312McrBCP"/>
</dbReference>
<dbReference type="NCBIfam" id="NF007277">
    <property type="entry name" value="PRK09736.1"/>
    <property type="match status" value="1"/>
</dbReference>
<dbReference type="GO" id="GO:0009307">
    <property type="term" value="P:DNA restriction-modification system"/>
    <property type="evidence" value="ECO:0007669"/>
    <property type="project" value="InterPro"/>
</dbReference>
<dbReference type="EMBL" id="CP151632">
    <property type="protein sequence ID" value="WZO35711.1"/>
    <property type="molecule type" value="Genomic_DNA"/>
</dbReference>
<dbReference type="AlphaFoldDB" id="A0AAU6SFN6"/>